<dbReference type="EMBL" id="JAERQJ010000001">
    <property type="protein sequence ID" value="MBL0682693.1"/>
    <property type="molecule type" value="Genomic_DNA"/>
</dbReference>
<dbReference type="AlphaFoldDB" id="A0A937D9N5"/>
<proteinExistence type="predicted"/>
<sequence length="175" mass="20646">MSIYQKIAKVGSKYIGKHNLFKYGFNWSPMYRRSTGRIKEVSKDLLQVTMKLPISYKNKNYVNSIFGGSMFSAVDPIPMVQLMNIIGEEYVVWDKSAEISFKRPAKEHLYAEFIYTPEELSTIKDRVKQENEIEIIKLTQLTNKDRTKVYCEIRKTLYIADKSFYKEKRKKSKKD</sequence>
<accession>A0A937D9N5</accession>
<dbReference type="SUPFAM" id="SSF54637">
    <property type="entry name" value="Thioesterase/thiol ester dehydrase-isomerase"/>
    <property type="match status" value="1"/>
</dbReference>
<dbReference type="InterPro" id="IPR027961">
    <property type="entry name" value="DUF4442"/>
</dbReference>
<dbReference type="Pfam" id="PF14539">
    <property type="entry name" value="DUF4442"/>
    <property type="match status" value="1"/>
</dbReference>
<protein>
    <submittedName>
        <fullName evidence="1">DUF4442 domain-containing protein</fullName>
    </submittedName>
</protein>
<gene>
    <name evidence="1" type="ORF">JJQ60_04140</name>
</gene>
<organism evidence="1 2">
    <name type="scientific">Aquimarina mytili</name>
    <dbReference type="NCBI Taxonomy" id="874423"/>
    <lineage>
        <taxon>Bacteria</taxon>
        <taxon>Pseudomonadati</taxon>
        <taxon>Bacteroidota</taxon>
        <taxon>Flavobacteriia</taxon>
        <taxon>Flavobacteriales</taxon>
        <taxon>Flavobacteriaceae</taxon>
        <taxon>Aquimarina</taxon>
    </lineage>
</organism>
<dbReference type="RefSeq" id="WP_201916903.1">
    <property type="nucleotide sequence ID" value="NZ_BAABAX010000021.1"/>
</dbReference>
<dbReference type="InterPro" id="IPR029069">
    <property type="entry name" value="HotDog_dom_sf"/>
</dbReference>
<comment type="caution">
    <text evidence="1">The sequence shown here is derived from an EMBL/GenBank/DDBJ whole genome shotgun (WGS) entry which is preliminary data.</text>
</comment>
<name>A0A937D9N5_9FLAO</name>
<keyword evidence="2" id="KW-1185">Reference proteome</keyword>
<evidence type="ECO:0000313" key="2">
    <source>
        <dbReference type="Proteomes" id="UP000651057"/>
    </source>
</evidence>
<dbReference type="Proteomes" id="UP000651057">
    <property type="component" value="Unassembled WGS sequence"/>
</dbReference>
<reference evidence="1" key="1">
    <citation type="submission" date="2021-01" db="EMBL/GenBank/DDBJ databases">
        <authorList>
            <person name="Zhong Y.L."/>
        </authorList>
    </citation>
    <scope>NUCLEOTIDE SEQUENCE</scope>
    <source>
        <strain evidence="1">KCTC 23302</strain>
    </source>
</reference>
<evidence type="ECO:0000313" key="1">
    <source>
        <dbReference type="EMBL" id="MBL0682693.1"/>
    </source>
</evidence>
<dbReference type="Gene3D" id="3.10.129.10">
    <property type="entry name" value="Hotdog Thioesterase"/>
    <property type="match status" value="1"/>
</dbReference>